<evidence type="ECO:0000313" key="2">
    <source>
        <dbReference type="Proteomes" id="UP000828390"/>
    </source>
</evidence>
<dbReference type="Proteomes" id="UP000828390">
    <property type="component" value="Unassembled WGS sequence"/>
</dbReference>
<proteinExistence type="predicted"/>
<protein>
    <submittedName>
        <fullName evidence="1">Uncharacterized protein</fullName>
    </submittedName>
</protein>
<dbReference type="EMBL" id="JAIWYP010000004">
    <property type="protein sequence ID" value="KAH3840465.1"/>
    <property type="molecule type" value="Genomic_DNA"/>
</dbReference>
<evidence type="ECO:0000313" key="1">
    <source>
        <dbReference type="EMBL" id="KAH3840465.1"/>
    </source>
</evidence>
<organism evidence="1 2">
    <name type="scientific">Dreissena polymorpha</name>
    <name type="common">Zebra mussel</name>
    <name type="synonym">Mytilus polymorpha</name>
    <dbReference type="NCBI Taxonomy" id="45954"/>
    <lineage>
        <taxon>Eukaryota</taxon>
        <taxon>Metazoa</taxon>
        <taxon>Spiralia</taxon>
        <taxon>Lophotrochozoa</taxon>
        <taxon>Mollusca</taxon>
        <taxon>Bivalvia</taxon>
        <taxon>Autobranchia</taxon>
        <taxon>Heteroconchia</taxon>
        <taxon>Euheterodonta</taxon>
        <taxon>Imparidentia</taxon>
        <taxon>Neoheterodontei</taxon>
        <taxon>Myida</taxon>
        <taxon>Dreissenoidea</taxon>
        <taxon>Dreissenidae</taxon>
        <taxon>Dreissena</taxon>
    </lineage>
</organism>
<keyword evidence="2" id="KW-1185">Reference proteome</keyword>
<comment type="caution">
    <text evidence="1">The sequence shown here is derived from an EMBL/GenBank/DDBJ whole genome shotgun (WGS) entry which is preliminary data.</text>
</comment>
<gene>
    <name evidence="1" type="ORF">DPMN_113914</name>
</gene>
<sequence length="58" mass="6360">MDEDNIAMKKSKMKGCSFGLARMSKAMDIMLSENPPVEKVRNSSVGLIGVIMNVNIQT</sequence>
<reference evidence="1" key="1">
    <citation type="journal article" date="2019" name="bioRxiv">
        <title>The Genome of the Zebra Mussel, Dreissena polymorpha: A Resource for Invasive Species Research.</title>
        <authorList>
            <person name="McCartney M.A."/>
            <person name="Auch B."/>
            <person name="Kono T."/>
            <person name="Mallez S."/>
            <person name="Zhang Y."/>
            <person name="Obille A."/>
            <person name="Becker A."/>
            <person name="Abrahante J.E."/>
            <person name="Garbe J."/>
            <person name="Badalamenti J.P."/>
            <person name="Herman A."/>
            <person name="Mangelson H."/>
            <person name="Liachko I."/>
            <person name="Sullivan S."/>
            <person name="Sone E.D."/>
            <person name="Koren S."/>
            <person name="Silverstein K.A.T."/>
            <person name="Beckman K.B."/>
            <person name="Gohl D.M."/>
        </authorList>
    </citation>
    <scope>NUCLEOTIDE SEQUENCE</scope>
    <source>
        <strain evidence="1">Duluth1</strain>
        <tissue evidence="1">Whole animal</tissue>
    </source>
</reference>
<name>A0A9D4QSA9_DREPO</name>
<accession>A0A9D4QSA9</accession>
<dbReference type="AlphaFoldDB" id="A0A9D4QSA9"/>
<reference evidence="1" key="2">
    <citation type="submission" date="2020-11" db="EMBL/GenBank/DDBJ databases">
        <authorList>
            <person name="McCartney M.A."/>
            <person name="Auch B."/>
            <person name="Kono T."/>
            <person name="Mallez S."/>
            <person name="Becker A."/>
            <person name="Gohl D.M."/>
            <person name="Silverstein K.A.T."/>
            <person name="Koren S."/>
            <person name="Bechman K.B."/>
            <person name="Herman A."/>
            <person name="Abrahante J.E."/>
            <person name="Garbe J."/>
        </authorList>
    </citation>
    <scope>NUCLEOTIDE SEQUENCE</scope>
    <source>
        <strain evidence="1">Duluth1</strain>
        <tissue evidence="1">Whole animal</tissue>
    </source>
</reference>